<evidence type="ECO:0000256" key="1">
    <source>
        <dbReference type="SAM" id="MobiDB-lite"/>
    </source>
</evidence>
<gene>
    <name evidence="2" type="ORF">HBR001_LOCUS6625</name>
</gene>
<protein>
    <submittedName>
        <fullName evidence="2">Uncharacterized protein</fullName>
    </submittedName>
</protein>
<proteinExistence type="predicted"/>
<dbReference type="Proteomes" id="UP001162031">
    <property type="component" value="Unassembled WGS sequence"/>
</dbReference>
<dbReference type="GO" id="GO:0016615">
    <property type="term" value="F:malate dehydrogenase activity"/>
    <property type="evidence" value="ECO:0007669"/>
    <property type="project" value="InterPro"/>
</dbReference>
<dbReference type="PROSITE" id="PS00068">
    <property type="entry name" value="MDH"/>
    <property type="match status" value="1"/>
</dbReference>
<keyword evidence="3" id="KW-1185">Reference proteome</keyword>
<dbReference type="EMBL" id="CANTFL010001287">
    <property type="protein sequence ID" value="CAI5735854.1"/>
    <property type="molecule type" value="Genomic_DNA"/>
</dbReference>
<accession>A0AAV0UG61</accession>
<feature type="region of interest" description="Disordered" evidence="1">
    <location>
        <begin position="26"/>
        <end position="65"/>
    </location>
</feature>
<comment type="caution">
    <text evidence="2">The sequence shown here is derived from an EMBL/GenBank/DDBJ whole genome shotgun (WGS) entry which is preliminary data.</text>
</comment>
<dbReference type="GO" id="GO:0006108">
    <property type="term" value="P:malate metabolic process"/>
    <property type="evidence" value="ECO:0007669"/>
    <property type="project" value="InterPro"/>
</dbReference>
<dbReference type="InterPro" id="IPR001252">
    <property type="entry name" value="Malate_DH_AS"/>
</dbReference>
<dbReference type="AlphaFoldDB" id="A0AAV0UG61"/>
<evidence type="ECO:0000313" key="3">
    <source>
        <dbReference type="Proteomes" id="UP001162031"/>
    </source>
</evidence>
<sequence length="960" mass="105638">MLRPRDLSLATRAHLRLRAWRTRTAPATARPLRHPRDPLPPSARPFTCCSPLSQPSEPATAAPARVSTDISAGHPLDARAALVARLKTQCNALYVDNAAFVPPAQALAQWHAAISSLASASPASEAPQLAAEVERAYESAVAIASKQRQTPLAAQLVQQMAQLGYRPTARTHAMLVRNVALQLRPDGAPATSTRDLRTLLQDVPDDRWPRELLRVLERETRPLQLRTAREVALFHERLIAGVEAQLSAYERTAADATEAADRRLTSGPYHEALRVYADNGVPFARMLQLMVARRLTVGVETYGVLLLGARWNEIPATLSQLLQSKLVDDLVRPRDGAAAVAARAHVHRLWVNAMKAVVHSSTERFNALAASVSKRDVDQLRKVFTYVDRQLADAFGTVAFDDAAAQRDDVYAMRAKAAAACGLRAAVQRILNEYVQSSGHEDDQQRPRGLSTAPFLMALEVVPWALMDVLTLSRQDALARAESRDVAASPRVLAMQRLYDRVLQQLDAAQATVDAIEQQLTAGDAEGSDDELRKLRSWQNVARETVRREARRAATLERRLANARVLKANQLLIEEHLDRADRTVALVLETLQRAGCSVPTDVDLDVHVKLMEQYLTAARRLDRRLAQRQKHVGPHVMRRVFGLVNRISGAVRSGALDVQEAETRAKLVTFFEHAVGTAVRLWCEEETAALVRQQQRLLGTLQLSSREYEQLIFQSVTNLDVRRAHALLQEMHNAGMKPSGEAIHRIALGLLHRRNALPTDDGHTSYAEESVEDDGDSEAEVDAETAVEDDAASADTGDMQLAGRDVAAAAEAALDSELSDLLNVSDRDAIEDELELRGGLRLDGDDAAAAADDDDRSAESSATARTLLLGSDAPVTVEDLVGFLQDWYNLYGVKPFGKTVVPVMAQLLDANNFAEFRRLLQIVDSMDGGLTPATELWLEKRLDRLGGKTLDDFRLKTNNK</sequence>
<name>A0AAV0UG61_HYABA</name>
<feature type="region of interest" description="Disordered" evidence="1">
    <location>
        <begin position="759"/>
        <end position="778"/>
    </location>
</feature>
<evidence type="ECO:0000313" key="2">
    <source>
        <dbReference type="EMBL" id="CAI5735854.1"/>
    </source>
</evidence>
<feature type="compositionally biased region" description="Acidic residues" evidence="1">
    <location>
        <begin position="769"/>
        <end position="778"/>
    </location>
</feature>
<organism evidence="2 3">
    <name type="scientific">Hyaloperonospora brassicae</name>
    <name type="common">Brassica downy mildew</name>
    <name type="synonym">Peronospora brassicae</name>
    <dbReference type="NCBI Taxonomy" id="162125"/>
    <lineage>
        <taxon>Eukaryota</taxon>
        <taxon>Sar</taxon>
        <taxon>Stramenopiles</taxon>
        <taxon>Oomycota</taxon>
        <taxon>Peronosporomycetes</taxon>
        <taxon>Peronosporales</taxon>
        <taxon>Peronosporaceae</taxon>
        <taxon>Hyaloperonospora</taxon>
    </lineage>
</organism>
<reference evidence="2" key="1">
    <citation type="submission" date="2022-12" db="EMBL/GenBank/DDBJ databases">
        <authorList>
            <person name="Webb A."/>
        </authorList>
    </citation>
    <scope>NUCLEOTIDE SEQUENCE</scope>
    <source>
        <strain evidence="2">Hp1</strain>
    </source>
</reference>